<name>A0ABZ1SK97_9ACTN</name>
<proteinExistence type="predicted"/>
<organism evidence="2 3">
    <name type="scientific">Microbispora hainanensis</name>
    <dbReference type="NCBI Taxonomy" id="568844"/>
    <lineage>
        <taxon>Bacteria</taxon>
        <taxon>Bacillati</taxon>
        <taxon>Actinomycetota</taxon>
        <taxon>Actinomycetes</taxon>
        <taxon>Streptosporangiales</taxon>
        <taxon>Streptosporangiaceae</taxon>
        <taxon>Microbispora</taxon>
    </lineage>
</organism>
<dbReference type="Proteomes" id="UP001432011">
    <property type="component" value="Chromosome"/>
</dbReference>
<evidence type="ECO:0000313" key="3">
    <source>
        <dbReference type="Proteomes" id="UP001432011"/>
    </source>
</evidence>
<reference evidence="2" key="1">
    <citation type="submission" date="2022-10" db="EMBL/GenBank/DDBJ databases">
        <title>The complete genomes of actinobacterial strains from the NBC collection.</title>
        <authorList>
            <person name="Joergensen T.S."/>
            <person name="Alvarez Arevalo M."/>
            <person name="Sterndorff E.B."/>
            <person name="Faurdal D."/>
            <person name="Vuksanovic O."/>
            <person name="Mourched A.-S."/>
            <person name="Charusanti P."/>
            <person name="Shaw S."/>
            <person name="Blin K."/>
            <person name="Weber T."/>
        </authorList>
    </citation>
    <scope>NUCLEOTIDE SEQUENCE</scope>
    <source>
        <strain evidence="2">NBC_00254</strain>
    </source>
</reference>
<protein>
    <submittedName>
        <fullName evidence="2">Uncharacterized protein</fullName>
    </submittedName>
</protein>
<evidence type="ECO:0000256" key="1">
    <source>
        <dbReference type="SAM" id="MobiDB-lite"/>
    </source>
</evidence>
<dbReference type="EMBL" id="CP108085">
    <property type="protein sequence ID" value="WUP73386.1"/>
    <property type="molecule type" value="Genomic_DNA"/>
</dbReference>
<feature type="region of interest" description="Disordered" evidence="1">
    <location>
        <begin position="34"/>
        <end position="53"/>
    </location>
</feature>
<gene>
    <name evidence="2" type="ORF">OG913_28850</name>
</gene>
<sequence>MHDDIELTTCGIITTGVEDVPEIRAFNEELERRSAAQTPIWRGRSQESFTNRG</sequence>
<evidence type="ECO:0000313" key="2">
    <source>
        <dbReference type="EMBL" id="WUP73386.1"/>
    </source>
</evidence>
<keyword evidence="3" id="KW-1185">Reference proteome</keyword>
<accession>A0ABZ1SK97</accession>
<dbReference type="RefSeq" id="WP_187280670.1">
    <property type="nucleotide sequence ID" value="NZ_CP108085.1"/>
</dbReference>